<comment type="caution">
    <text evidence="6">The sequence shown here is derived from an EMBL/GenBank/DDBJ whole genome shotgun (WGS) entry which is preliminary data.</text>
</comment>
<evidence type="ECO:0000313" key="7">
    <source>
        <dbReference type="Proteomes" id="UP000217785"/>
    </source>
</evidence>
<dbReference type="Pfam" id="PF01361">
    <property type="entry name" value="Tautomerase"/>
    <property type="match status" value="1"/>
</dbReference>
<comment type="similarity">
    <text evidence="1 4">Belongs to the 4-oxalocrotonate tautomerase family.</text>
</comment>
<feature type="domain" description="4-oxalocrotonate tautomerase-like" evidence="5">
    <location>
        <begin position="2"/>
        <end position="60"/>
    </location>
</feature>
<accession>A0A292YFR2</accession>
<evidence type="ECO:0000256" key="1">
    <source>
        <dbReference type="ARBA" id="ARBA00006723"/>
    </source>
</evidence>
<name>A0A292YFR2_9BACL</name>
<dbReference type="PANTHER" id="PTHR35530">
    <property type="entry name" value="TAUTOMERASE-RELATED"/>
    <property type="match status" value="1"/>
</dbReference>
<proteinExistence type="inferred from homology"/>
<dbReference type="InterPro" id="IPR018191">
    <property type="entry name" value="4-OT"/>
</dbReference>
<dbReference type="InterPro" id="IPR014347">
    <property type="entry name" value="Tautomerase/MIF_sf"/>
</dbReference>
<evidence type="ECO:0000313" key="6">
    <source>
        <dbReference type="EMBL" id="GAX88997.1"/>
    </source>
</evidence>
<keyword evidence="2 4" id="KW-0413">Isomerase</keyword>
<reference evidence="7" key="1">
    <citation type="submission" date="2017-07" db="EMBL/GenBank/DDBJ databases">
        <title>Draft genome sequence of Effusibacillus lacus strain skLN1.</title>
        <authorList>
            <person name="Watanabe M."/>
            <person name="Kojima H."/>
            <person name="Fukui M."/>
        </authorList>
    </citation>
    <scope>NUCLEOTIDE SEQUENCE [LARGE SCALE GENOMIC DNA]</scope>
    <source>
        <strain evidence="7">skLN1</strain>
    </source>
</reference>
<feature type="active site" description="Proton acceptor; via imino nitrogen" evidence="3">
    <location>
        <position position="2"/>
    </location>
</feature>
<dbReference type="Proteomes" id="UP000217785">
    <property type="component" value="Unassembled WGS sequence"/>
</dbReference>
<dbReference type="AlphaFoldDB" id="A0A292YFR2"/>
<evidence type="ECO:0000256" key="2">
    <source>
        <dbReference type="ARBA" id="ARBA00023235"/>
    </source>
</evidence>
<gene>
    <name evidence="6" type="ORF">EFBL_0611</name>
</gene>
<dbReference type="RefSeq" id="WP_096180688.1">
    <property type="nucleotide sequence ID" value="NZ_BDUF01000011.1"/>
</dbReference>
<evidence type="ECO:0000256" key="4">
    <source>
        <dbReference type="RuleBase" id="RU362032"/>
    </source>
</evidence>
<dbReference type="EC" id="5.3.2.-" evidence="4"/>
<dbReference type="PANTHER" id="PTHR35530:SF2">
    <property type="entry name" value="BSL4019 PROTEIN"/>
    <property type="match status" value="1"/>
</dbReference>
<dbReference type="Gene3D" id="3.30.429.10">
    <property type="entry name" value="Macrophage Migration Inhibitory Factor"/>
    <property type="match status" value="1"/>
</dbReference>
<keyword evidence="7" id="KW-1185">Reference proteome</keyword>
<sequence>MPIITIRLAKGRSVEQKRDLARAITNTVVEKLDVNPEWVTVLFDEFDRENWATAGELHSDKYGKGFGKIGSQEYPK</sequence>
<evidence type="ECO:0000256" key="3">
    <source>
        <dbReference type="PIRSR" id="PIRSR618191-1"/>
    </source>
</evidence>
<dbReference type="SUPFAM" id="SSF55331">
    <property type="entry name" value="Tautomerase/MIF"/>
    <property type="match status" value="1"/>
</dbReference>
<organism evidence="6 7">
    <name type="scientific">Effusibacillus lacus</name>
    <dbReference type="NCBI Taxonomy" id="1348429"/>
    <lineage>
        <taxon>Bacteria</taxon>
        <taxon>Bacillati</taxon>
        <taxon>Bacillota</taxon>
        <taxon>Bacilli</taxon>
        <taxon>Bacillales</taxon>
        <taxon>Alicyclobacillaceae</taxon>
        <taxon>Effusibacillus</taxon>
    </lineage>
</organism>
<dbReference type="OrthoDB" id="9804765at2"/>
<dbReference type="InterPro" id="IPR004370">
    <property type="entry name" value="4-OT-like_dom"/>
</dbReference>
<protein>
    <recommendedName>
        <fullName evidence="4">Tautomerase</fullName>
        <ecNumber evidence="4">5.3.2.-</ecNumber>
    </recommendedName>
</protein>
<dbReference type="NCBIfam" id="TIGR00013">
    <property type="entry name" value="taut"/>
    <property type="match status" value="1"/>
</dbReference>
<dbReference type="EMBL" id="BDUF01000011">
    <property type="protein sequence ID" value="GAX88997.1"/>
    <property type="molecule type" value="Genomic_DNA"/>
</dbReference>
<evidence type="ECO:0000259" key="5">
    <source>
        <dbReference type="Pfam" id="PF01361"/>
    </source>
</evidence>
<dbReference type="GO" id="GO:0016853">
    <property type="term" value="F:isomerase activity"/>
    <property type="evidence" value="ECO:0007669"/>
    <property type="project" value="UniProtKB-UniRule"/>
</dbReference>